<evidence type="ECO:0000313" key="4">
    <source>
        <dbReference type="Proteomes" id="UP001597452"/>
    </source>
</evidence>
<accession>A0ABW5Q757</accession>
<dbReference type="Pfam" id="PF12685">
    <property type="entry name" value="SpoIIIAH"/>
    <property type="match status" value="1"/>
</dbReference>
<keyword evidence="2" id="KW-0472">Membrane</keyword>
<evidence type="ECO:0000256" key="2">
    <source>
        <dbReference type="SAM" id="Phobius"/>
    </source>
</evidence>
<dbReference type="InterPro" id="IPR038503">
    <property type="entry name" value="SpoIIIAH_sf"/>
</dbReference>
<dbReference type="RefSeq" id="WP_054752904.1">
    <property type="nucleotide sequence ID" value="NZ_JBHUMZ010000007.1"/>
</dbReference>
<feature type="region of interest" description="Disordered" evidence="1">
    <location>
        <begin position="33"/>
        <end position="93"/>
    </location>
</feature>
<dbReference type="EMBL" id="JBHUMZ010000007">
    <property type="protein sequence ID" value="MFD2637407.1"/>
    <property type="molecule type" value="Genomic_DNA"/>
</dbReference>
<proteinExistence type="predicted"/>
<feature type="transmembrane region" description="Helical" evidence="2">
    <location>
        <begin position="7"/>
        <end position="26"/>
    </location>
</feature>
<reference evidence="4" key="1">
    <citation type="journal article" date="2019" name="Int. J. Syst. Evol. Microbiol.">
        <title>The Global Catalogue of Microorganisms (GCM) 10K type strain sequencing project: providing services to taxonomists for standard genome sequencing and annotation.</title>
        <authorList>
            <consortium name="The Broad Institute Genomics Platform"/>
            <consortium name="The Broad Institute Genome Sequencing Center for Infectious Disease"/>
            <person name="Wu L."/>
            <person name="Ma J."/>
        </authorList>
    </citation>
    <scope>NUCLEOTIDE SEQUENCE [LARGE SCALE GENOMIC DNA]</scope>
    <source>
        <strain evidence="4">TISTR 1571</strain>
    </source>
</reference>
<dbReference type="Proteomes" id="UP001597452">
    <property type="component" value="Unassembled WGS sequence"/>
</dbReference>
<dbReference type="Gene3D" id="1.10.287.4300">
    <property type="entry name" value="Stage III sporulation protein AH-like"/>
    <property type="match status" value="1"/>
</dbReference>
<evidence type="ECO:0000313" key="3">
    <source>
        <dbReference type="EMBL" id="MFD2637407.1"/>
    </source>
</evidence>
<dbReference type="InterPro" id="IPR024232">
    <property type="entry name" value="SpoIIIAH"/>
</dbReference>
<evidence type="ECO:0000256" key="1">
    <source>
        <dbReference type="SAM" id="MobiDB-lite"/>
    </source>
</evidence>
<feature type="compositionally biased region" description="Acidic residues" evidence="1">
    <location>
        <begin position="57"/>
        <end position="68"/>
    </location>
</feature>
<gene>
    <name evidence="3" type="ORF">ACFSW4_00770</name>
</gene>
<organism evidence="3 4">
    <name type="scientific">Piscibacillus salipiscarius</name>
    <dbReference type="NCBI Taxonomy" id="299480"/>
    <lineage>
        <taxon>Bacteria</taxon>
        <taxon>Bacillati</taxon>
        <taxon>Bacillota</taxon>
        <taxon>Bacilli</taxon>
        <taxon>Bacillales</taxon>
        <taxon>Bacillaceae</taxon>
        <taxon>Piscibacillus</taxon>
    </lineage>
</organism>
<name>A0ABW5Q757_9BACI</name>
<keyword evidence="2" id="KW-0812">Transmembrane</keyword>
<sequence length="213" mass="24037">MVLKKQTVWLITMLSLLIVLSVFYMTSPNDVEVVGTDDDEQTEENQNGEDNNKEEGNENEGNENEGNENEGNKEEGNGEGEGENGDSNLDVSGMSVDDLFATTRLEKQDTREQLIEQWESVLASSNSSPEEVNEAMEEIQDIRTVAQKETILENTIRYEKDYRDVLVQKEEDSVKITVISEELSKTDANQLMQMARDEFGVMNVIVSLQEDDV</sequence>
<keyword evidence="2" id="KW-1133">Transmembrane helix</keyword>
<feature type="compositionally biased region" description="Acidic residues" evidence="1">
    <location>
        <begin position="35"/>
        <end position="47"/>
    </location>
</feature>
<comment type="caution">
    <text evidence="3">The sequence shown here is derived from an EMBL/GenBank/DDBJ whole genome shotgun (WGS) entry which is preliminary data.</text>
</comment>
<keyword evidence="4" id="KW-1185">Reference proteome</keyword>
<protein>
    <submittedName>
        <fullName evidence="3">SpoIIIAH-like family protein</fullName>
    </submittedName>
</protein>